<dbReference type="InterPro" id="IPR050523">
    <property type="entry name" value="AKR_Detox_Biosynth"/>
</dbReference>
<proteinExistence type="predicted"/>
<organism evidence="2 3">
    <name type="scientific">Vibrio inusitatus NBRC 102082</name>
    <dbReference type="NCBI Taxonomy" id="1219070"/>
    <lineage>
        <taxon>Bacteria</taxon>
        <taxon>Pseudomonadati</taxon>
        <taxon>Pseudomonadota</taxon>
        <taxon>Gammaproteobacteria</taxon>
        <taxon>Vibrionales</taxon>
        <taxon>Vibrionaceae</taxon>
        <taxon>Vibrio</taxon>
    </lineage>
</organism>
<dbReference type="InterPro" id="IPR036812">
    <property type="entry name" value="NAD(P)_OxRdtase_dom_sf"/>
</dbReference>
<dbReference type="OrthoDB" id="9768793at2"/>
<dbReference type="InterPro" id="IPR023210">
    <property type="entry name" value="NADP_OxRdtase_dom"/>
</dbReference>
<dbReference type="PANTHER" id="PTHR43364:SF1">
    <property type="entry name" value="OXIDOREDUCTASE YDHF"/>
    <property type="match status" value="1"/>
</dbReference>
<reference evidence="2 3" key="1">
    <citation type="submission" date="2019-06" db="EMBL/GenBank/DDBJ databases">
        <title>Whole genome shotgun sequence of Vibrio inusitatus NBRC 102082.</title>
        <authorList>
            <person name="Hosoyama A."/>
            <person name="Uohara A."/>
            <person name="Ohji S."/>
            <person name="Ichikawa N."/>
        </authorList>
    </citation>
    <scope>NUCLEOTIDE SEQUENCE [LARGE SCALE GENOMIC DNA]</scope>
    <source>
        <strain evidence="2 3">NBRC 102082</strain>
    </source>
</reference>
<sequence length="325" mass="36125">MNNNALPLATYLPNVGQLSYGCMGLGGGWNNTPVNSSDIAQTRSIIDAALENGINLFDHADIYTFGKAEQAFGEALKQDSTLRDSLYLQSKCGIRFAGQDAAKRYDFSSQWILESVENILRRLNTEYLDTLLLHRPDPLMETDEVAQAFAQLHQSGKVKYFGVSNMNQHQMHYLQSALDQPLIINQLEMSLAKLDFVQGGIMAQNHQGQRADFDSGTIEYCQANGIQLQSWGSIAQGKFNSLNLNDDCPVVRNTAHYVAQLAEEYSVRSEAIVLAFLTRHPANIQPVIGTTNLDRIKACAQVNQVKLTHGQWFTLLEKSLGNEIP</sequence>
<protein>
    <submittedName>
        <fullName evidence="2">Aldo/keto reductase</fullName>
    </submittedName>
</protein>
<dbReference type="EMBL" id="BJLF01000012">
    <property type="protein sequence ID" value="GEA51763.1"/>
    <property type="molecule type" value="Genomic_DNA"/>
</dbReference>
<keyword evidence="3" id="KW-1185">Reference proteome</keyword>
<accession>A0A4Y3HX57</accession>
<dbReference type="AlphaFoldDB" id="A0A4Y3HX57"/>
<dbReference type="CDD" id="cd19092">
    <property type="entry name" value="AKR_BsYcsN_EcYdhF-like"/>
    <property type="match status" value="1"/>
</dbReference>
<evidence type="ECO:0000313" key="3">
    <source>
        <dbReference type="Proteomes" id="UP000318717"/>
    </source>
</evidence>
<feature type="domain" description="NADP-dependent oxidoreductase" evidence="1">
    <location>
        <begin position="18"/>
        <end position="312"/>
    </location>
</feature>
<dbReference type="RefSeq" id="WP_141346233.1">
    <property type="nucleotide sequence ID" value="NZ_BJLF01000012.1"/>
</dbReference>
<evidence type="ECO:0000259" key="1">
    <source>
        <dbReference type="Pfam" id="PF00248"/>
    </source>
</evidence>
<comment type="caution">
    <text evidence="2">The sequence shown here is derived from an EMBL/GenBank/DDBJ whole genome shotgun (WGS) entry which is preliminary data.</text>
</comment>
<dbReference type="Proteomes" id="UP000318717">
    <property type="component" value="Unassembled WGS sequence"/>
</dbReference>
<dbReference type="SUPFAM" id="SSF51430">
    <property type="entry name" value="NAD(P)-linked oxidoreductase"/>
    <property type="match status" value="1"/>
</dbReference>
<dbReference type="Gene3D" id="3.20.20.100">
    <property type="entry name" value="NADP-dependent oxidoreductase domain"/>
    <property type="match status" value="1"/>
</dbReference>
<dbReference type="PANTHER" id="PTHR43364">
    <property type="entry name" value="NADH-SPECIFIC METHYLGLYOXAL REDUCTASE-RELATED"/>
    <property type="match status" value="1"/>
</dbReference>
<name>A0A4Y3HX57_9VIBR</name>
<dbReference type="GO" id="GO:0005829">
    <property type="term" value="C:cytosol"/>
    <property type="evidence" value="ECO:0007669"/>
    <property type="project" value="TreeGrafter"/>
</dbReference>
<evidence type="ECO:0000313" key="2">
    <source>
        <dbReference type="EMBL" id="GEA51763.1"/>
    </source>
</evidence>
<dbReference type="Pfam" id="PF00248">
    <property type="entry name" value="Aldo_ket_red"/>
    <property type="match status" value="1"/>
</dbReference>
<gene>
    <name evidence="2" type="ORF">VIN01S_25670</name>
</gene>